<sequence length="195" mass="22303">MALTKGMTNLVWSALLIWLVMNCQEEVDLTGTIGLSGVNDQWAEFTDQEVTLIQMKEPKEEAPFMKWIETLDSENKFGVLRLPEKLKTNIADSLTAMDDGQFIGRFGEVIQHNIYEDIRKEHPNWIVIPMGIARIVRKNQYAVAAHIDFHRNAGIEDLLKHMRNWSVDIMECLAMNEDVKSAALKHCNGNVEQYA</sequence>
<protein>
    <submittedName>
        <fullName evidence="2">Uncharacterized protein</fullName>
    </submittedName>
</protein>
<organism evidence="2">
    <name type="scientific">Spongospora subterranea</name>
    <dbReference type="NCBI Taxonomy" id="70186"/>
    <lineage>
        <taxon>Eukaryota</taxon>
        <taxon>Sar</taxon>
        <taxon>Rhizaria</taxon>
        <taxon>Endomyxa</taxon>
        <taxon>Phytomyxea</taxon>
        <taxon>Plasmodiophorida</taxon>
        <taxon>Plasmodiophoridae</taxon>
        <taxon>Spongospora</taxon>
    </lineage>
</organism>
<accession>A0A0H5QHC6</accession>
<dbReference type="AlphaFoldDB" id="A0A0H5QHC6"/>
<feature type="signal peptide" evidence="1">
    <location>
        <begin position="1"/>
        <end position="25"/>
    </location>
</feature>
<evidence type="ECO:0000256" key="1">
    <source>
        <dbReference type="SAM" id="SignalP"/>
    </source>
</evidence>
<keyword evidence="1" id="KW-0732">Signal</keyword>
<evidence type="ECO:0000313" key="2">
    <source>
        <dbReference type="EMBL" id="CRZ01368.1"/>
    </source>
</evidence>
<reference evidence="2" key="1">
    <citation type="submission" date="2015-04" db="EMBL/GenBank/DDBJ databases">
        <title>The genome sequence of the plant pathogenic Rhizarian Plasmodiophora brassicae reveals insights in its biotrophic life cycle and the origin of chitin synthesis.</title>
        <authorList>
            <person name="Schwelm A."/>
            <person name="Fogelqvist J."/>
            <person name="Knaust A."/>
            <person name="Julke S."/>
            <person name="Lilja T."/>
            <person name="Dhandapani V."/>
            <person name="Bonilla-Rosso G."/>
            <person name="Karlsson M."/>
            <person name="Shevchenko A."/>
            <person name="Choi S.R."/>
            <person name="Kim H.G."/>
            <person name="Park J.Y."/>
            <person name="Lim Y.P."/>
            <person name="Ludwig-Muller J."/>
            <person name="Dixelius C."/>
        </authorList>
    </citation>
    <scope>NUCLEOTIDE SEQUENCE</scope>
    <source>
        <tissue evidence="2">Potato root galls</tissue>
    </source>
</reference>
<feature type="chain" id="PRO_5005223401" evidence="1">
    <location>
        <begin position="26"/>
        <end position="195"/>
    </location>
</feature>
<name>A0A0H5QHC6_9EUKA</name>
<feature type="non-terminal residue" evidence="2">
    <location>
        <position position="195"/>
    </location>
</feature>
<proteinExistence type="predicted"/>
<dbReference type="EMBL" id="HACM01000926">
    <property type="protein sequence ID" value="CRZ01368.1"/>
    <property type="molecule type" value="Transcribed_RNA"/>
</dbReference>